<dbReference type="Proteomes" id="UP000429980">
    <property type="component" value="Unassembled WGS sequence"/>
</dbReference>
<reference evidence="1 2" key="1">
    <citation type="submission" date="2019-06" db="EMBL/GenBank/DDBJ databases">
        <title>Genome sequence analysis of &gt;100 Bacillus licheniformis strains suggests intrinsic resistance to this species.</title>
        <authorList>
            <person name="Wels M."/>
            <person name="Siezen R.J."/>
            <person name="Johansen E."/>
            <person name="Stuer-Lauridsen B."/>
            <person name="Bjerre K."/>
            <person name="Nielsen B.K.K."/>
        </authorList>
    </citation>
    <scope>NUCLEOTIDE SEQUENCE [LARGE SCALE GENOMIC DNA]</scope>
    <source>
        <strain evidence="1 2">BAC-15381</strain>
    </source>
</reference>
<proteinExistence type="predicted"/>
<accession>A0ABY3FV73</accession>
<protein>
    <submittedName>
        <fullName evidence="1">Uncharacterized protein</fullName>
    </submittedName>
</protein>
<keyword evidence="2" id="KW-1185">Reference proteome</keyword>
<organism evidence="1 2">
    <name type="scientific">Bacillus paralicheniformis</name>
    <dbReference type="NCBI Taxonomy" id="1648923"/>
    <lineage>
        <taxon>Bacteria</taxon>
        <taxon>Bacillati</taxon>
        <taxon>Bacillota</taxon>
        <taxon>Bacilli</taxon>
        <taxon>Bacillales</taxon>
        <taxon>Bacillaceae</taxon>
        <taxon>Bacillus</taxon>
    </lineage>
</organism>
<comment type="caution">
    <text evidence="1">The sequence shown here is derived from an EMBL/GenBank/DDBJ whole genome shotgun (WGS) entry which is preliminary data.</text>
</comment>
<dbReference type="EMBL" id="NILF01000044">
    <property type="protein sequence ID" value="TWL37050.1"/>
    <property type="molecule type" value="Genomic_DNA"/>
</dbReference>
<evidence type="ECO:0000313" key="1">
    <source>
        <dbReference type="EMBL" id="TWL37050.1"/>
    </source>
</evidence>
<sequence>MIKGARKFFFHMRYLNFEPLKPSKRTGKILKKGDMID</sequence>
<gene>
    <name evidence="1" type="ORF">CHCC15381_1286</name>
</gene>
<name>A0ABY3FV73_9BACI</name>
<evidence type="ECO:0000313" key="2">
    <source>
        <dbReference type="Proteomes" id="UP000429980"/>
    </source>
</evidence>